<dbReference type="PROSITE" id="PS00301">
    <property type="entry name" value="G_TR_1"/>
    <property type="match status" value="1"/>
</dbReference>
<evidence type="ECO:0000256" key="6">
    <source>
        <dbReference type="ARBA" id="ARBA00024731"/>
    </source>
</evidence>
<dbReference type="SUPFAM" id="SSF50447">
    <property type="entry name" value="Translation proteins"/>
    <property type="match status" value="1"/>
</dbReference>
<dbReference type="CDD" id="cd03713">
    <property type="entry name" value="EFG_mtEFG_C"/>
    <property type="match status" value="1"/>
</dbReference>
<dbReference type="Gene3D" id="3.30.70.870">
    <property type="entry name" value="Elongation Factor G (Translational Gtpase), domain 3"/>
    <property type="match status" value="1"/>
</dbReference>
<evidence type="ECO:0000256" key="2">
    <source>
        <dbReference type="ARBA" id="ARBA00022741"/>
    </source>
</evidence>
<keyword evidence="11" id="KW-1185">Reference proteome</keyword>
<evidence type="ECO:0000256" key="5">
    <source>
        <dbReference type="ARBA" id="ARBA00023134"/>
    </source>
</evidence>
<dbReference type="InterPro" id="IPR020568">
    <property type="entry name" value="Ribosomal_Su5_D2-typ_SF"/>
</dbReference>
<dbReference type="FunFam" id="2.40.30.10:FF:000006">
    <property type="entry name" value="Elongation factor G"/>
    <property type="match status" value="1"/>
</dbReference>
<reference evidence="10 11" key="1">
    <citation type="journal article" date="2018" name="J. Microbiol.">
        <title>Leifsonia flava sp. nov., a novel actinobacterium isolated from the rhizosphere of Aquilegia viridiflora.</title>
        <authorList>
            <person name="Cai Y."/>
            <person name="Tao W.Z."/>
            <person name="Ma Y.J."/>
            <person name="Cheng J."/>
            <person name="Zhang M.Y."/>
            <person name="Zhang Y.X."/>
        </authorList>
    </citation>
    <scope>NUCLEOTIDE SEQUENCE [LARGE SCALE GENOMIC DNA]</scope>
    <source>
        <strain evidence="10 11">SYP-B2174</strain>
    </source>
</reference>
<dbReference type="Gene3D" id="3.40.50.300">
    <property type="entry name" value="P-loop containing nucleotide triphosphate hydrolases"/>
    <property type="match status" value="1"/>
</dbReference>
<dbReference type="InterPro" id="IPR009000">
    <property type="entry name" value="Transl_B-barrel_sf"/>
</dbReference>
<dbReference type="EMBL" id="SPQZ01000001">
    <property type="protein sequence ID" value="TFW00115.1"/>
    <property type="molecule type" value="Genomic_DNA"/>
</dbReference>
<dbReference type="GO" id="GO:0003746">
    <property type="term" value="F:translation elongation factor activity"/>
    <property type="evidence" value="ECO:0007669"/>
    <property type="project" value="UniProtKB-UniRule"/>
</dbReference>
<dbReference type="PROSITE" id="PS51722">
    <property type="entry name" value="G_TR_2"/>
    <property type="match status" value="1"/>
</dbReference>
<evidence type="ECO:0000256" key="1">
    <source>
        <dbReference type="ARBA" id="ARBA00005870"/>
    </source>
</evidence>
<dbReference type="Pfam" id="PF03144">
    <property type="entry name" value="GTP_EFTU_D2"/>
    <property type="match status" value="1"/>
</dbReference>
<comment type="similarity">
    <text evidence="1 7">Belongs to the TRAFAC class translation factor GTPase superfamily. Classic translation factor GTPase family. EF-G/EF-2 subfamily.</text>
</comment>
<dbReference type="NCBIfam" id="NF009381">
    <property type="entry name" value="PRK12740.1-5"/>
    <property type="match status" value="1"/>
</dbReference>
<proteinExistence type="inferred from homology"/>
<dbReference type="PRINTS" id="PR00315">
    <property type="entry name" value="ELONGATNFCT"/>
</dbReference>
<dbReference type="Gene3D" id="2.40.30.10">
    <property type="entry name" value="Translation factors"/>
    <property type="match status" value="1"/>
</dbReference>
<dbReference type="Gene3D" id="3.30.70.240">
    <property type="match status" value="1"/>
</dbReference>
<dbReference type="FunFam" id="3.30.70.870:FF:000001">
    <property type="entry name" value="Elongation factor G"/>
    <property type="match status" value="1"/>
</dbReference>
<dbReference type="GO" id="GO:0032790">
    <property type="term" value="P:ribosome disassembly"/>
    <property type="evidence" value="ECO:0007669"/>
    <property type="project" value="TreeGrafter"/>
</dbReference>
<dbReference type="Pfam" id="PF14492">
    <property type="entry name" value="EFG_III"/>
    <property type="match status" value="1"/>
</dbReference>
<feature type="binding site" evidence="7">
    <location>
        <begin position="19"/>
        <end position="26"/>
    </location>
    <ligand>
        <name>GTP</name>
        <dbReference type="ChEBI" id="CHEBI:37565"/>
    </ligand>
</feature>
<dbReference type="FunFam" id="3.30.230.10:FF:000003">
    <property type="entry name" value="Elongation factor G"/>
    <property type="match status" value="1"/>
</dbReference>
<protein>
    <recommendedName>
        <fullName evidence="7 8">Elongation factor G</fullName>
        <shortName evidence="7">EF-G</shortName>
    </recommendedName>
</protein>
<dbReference type="Pfam" id="PF00679">
    <property type="entry name" value="EFG_C"/>
    <property type="match status" value="1"/>
</dbReference>
<dbReference type="GO" id="GO:0003924">
    <property type="term" value="F:GTPase activity"/>
    <property type="evidence" value="ECO:0007669"/>
    <property type="project" value="InterPro"/>
</dbReference>
<keyword evidence="4 7" id="KW-0648">Protein biosynthesis</keyword>
<comment type="subcellular location">
    <subcellularLocation>
        <location evidence="7">Cytoplasm</location>
    </subcellularLocation>
</comment>
<dbReference type="SMART" id="SM00838">
    <property type="entry name" value="EFG_C"/>
    <property type="match status" value="1"/>
</dbReference>
<dbReference type="Gene3D" id="3.30.230.10">
    <property type="match status" value="1"/>
</dbReference>
<accession>A0A4Y9R688</accession>
<evidence type="ECO:0000313" key="10">
    <source>
        <dbReference type="EMBL" id="TFW00115.1"/>
    </source>
</evidence>
<dbReference type="PANTHER" id="PTHR43261">
    <property type="entry name" value="TRANSLATION ELONGATION FACTOR G-RELATED"/>
    <property type="match status" value="1"/>
</dbReference>
<dbReference type="HAMAP" id="MF_00054_B">
    <property type="entry name" value="EF_G_EF_2_B"/>
    <property type="match status" value="1"/>
</dbReference>
<dbReference type="NCBIfam" id="TIGR00231">
    <property type="entry name" value="small_GTP"/>
    <property type="match status" value="1"/>
</dbReference>
<dbReference type="InterPro" id="IPR035649">
    <property type="entry name" value="EFG_V"/>
</dbReference>
<keyword evidence="5 7" id="KW-0342">GTP-binding</keyword>
<dbReference type="InterPro" id="IPR004161">
    <property type="entry name" value="EFTu-like_2"/>
</dbReference>
<evidence type="ECO:0000256" key="8">
    <source>
        <dbReference type="NCBIfam" id="TIGR00484"/>
    </source>
</evidence>
<evidence type="ECO:0000256" key="7">
    <source>
        <dbReference type="HAMAP-Rule" id="MF_00054"/>
    </source>
</evidence>
<sequence>MAQDVLTDLSKVRNIGIMAHIDAGKTTTTERILFYTGVNHKIGETHDGASTTDWMEQEKERGITITSAAVTCYWNKNQINIIDTPGHVDFTVEVERSLRVLDGAVAVFDGKEGVEPQSETVWRQADKYNVPRICFVNKMDKLGADFYFTVETIVKRLGAKPLVLQLPIGSESNFEGVVDLIEMRALTWRGDAKGDVQMGAKYAIEEIPADLVEKAAEYRTLLLETVAETSDDLMEKYFGGDELTVAEIKAAIRKLTVNSEIYPVLCGSAFKNRGVQPMLDAVIDFLPSPLDVPAIEAHDARDEEKVVMRHADSTEPFTALAFKVAVHPFFGRLTYVRVYSGRLDSGAQVINSTKGKKERIGKIFQMHANKEIPVDSVTAGNIYAVIGLKDTTTGDTLCDPDNQVVLESMTFPEPVIEVAIEPKTKADQEKLGTAIQKLAEEDPTFRTEQNQETGQTVIKGMGELHLDILVDRMKREFNVEANVGKPQVAYRETIKKAVERHDFTHKKQTGGSGQFAKIQFALEPLEVTADQTYLFENKTTGGRVPREYIPSVDAGFQDAMQYGILAGYPMVGVKASLLDGAAHDVDSSEMAFKIAGSMGFKEAARKANPVLLEPLMAVEVRTPEEYMGDVIGDLNSRRGQIQSMEDASGVKVIRANVPLSEMFGYIGDLRSKTSGRAVYSMTFDSYSEVPKAVADEIVQKNKGE</sequence>
<keyword evidence="7" id="KW-0963">Cytoplasm</keyword>
<dbReference type="SMART" id="SM00889">
    <property type="entry name" value="EFG_IV"/>
    <property type="match status" value="1"/>
</dbReference>
<dbReference type="GO" id="GO:0005737">
    <property type="term" value="C:cytoplasm"/>
    <property type="evidence" value="ECO:0007669"/>
    <property type="project" value="UniProtKB-SubCell"/>
</dbReference>
<dbReference type="CDD" id="cd01886">
    <property type="entry name" value="EF-G"/>
    <property type="match status" value="1"/>
</dbReference>
<dbReference type="GO" id="GO:0005525">
    <property type="term" value="F:GTP binding"/>
    <property type="evidence" value="ECO:0007669"/>
    <property type="project" value="UniProtKB-UniRule"/>
</dbReference>
<dbReference type="InterPro" id="IPR000795">
    <property type="entry name" value="T_Tr_GTP-bd_dom"/>
</dbReference>
<dbReference type="NCBIfam" id="TIGR00484">
    <property type="entry name" value="EF-G"/>
    <property type="match status" value="1"/>
</dbReference>
<dbReference type="InterPro" id="IPR035647">
    <property type="entry name" value="EFG_III/V"/>
</dbReference>
<dbReference type="RefSeq" id="WP_056165718.1">
    <property type="nucleotide sequence ID" value="NZ_SPQZ01000001.1"/>
</dbReference>
<dbReference type="PANTHER" id="PTHR43261:SF1">
    <property type="entry name" value="RIBOSOME-RELEASING FACTOR 2, MITOCHONDRIAL"/>
    <property type="match status" value="1"/>
</dbReference>
<dbReference type="CDD" id="cd16262">
    <property type="entry name" value="EFG_III"/>
    <property type="match status" value="1"/>
</dbReference>
<dbReference type="InterPro" id="IPR000640">
    <property type="entry name" value="EFG_V-like"/>
</dbReference>
<dbReference type="FunFam" id="3.30.70.240:FF:000001">
    <property type="entry name" value="Elongation factor G"/>
    <property type="match status" value="1"/>
</dbReference>
<dbReference type="CDD" id="cd01434">
    <property type="entry name" value="EFG_mtEFG1_IV"/>
    <property type="match status" value="1"/>
</dbReference>
<dbReference type="InterPro" id="IPR004540">
    <property type="entry name" value="Transl_elong_EFG/EF2"/>
</dbReference>
<dbReference type="CDD" id="cd04088">
    <property type="entry name" value="EFG_mtEFG_II"/>
    <property type="match status" value="1"/>
</dbReference>
<feature type="binding site" evidence="7">
    <location>
        <begin position="137"/>
        <end position="140"/>
    </location>
    <ligand>
        <name>GTP</name>
        <dbReference type="ChEBI" id="CHEBI:37565"/>
    </ligand>
</feature>
<feature type="binding site" evidence="7">
    <location>
        <begin position="83"/>
        <end position="87"/>
    </location>
    <ligand>
        <name>GTP</name>
        <dbReference type="ChEBI" id="CHEBI:37565"/>
    </ligand>
</feature>
<dbReference type="InterPro" id="IPR005517">
    <property type="entry name" value="Transl_elong_EFG/EF2_IV"/>
</dbReference>
<comment type="caution">
    <text evidence="10">The sequence shown here is derived from an EMBL/GenBank/DDBJ whole genome shotgun (WGS) entry which is preliminary data.</text>
</comment>
<dbReference type="InterPro" id="IPR027417">
    <property type="entry name" value="P-loop_NTPase"/>
</dbReference>
<evidence type="ECO:0000313" key="11">
    <source>
        <dbReference type="Proteomes" id="UP000298127"/>
    </source>
</evidence>
<dbReference type="SUPFAM" id="SSF54211">
    <property type="entry name" value="Ribosomal protein S5 domain 2-like"/>
    <property type="match status" value="1"/>
</dbReference>
<dbReference type="SUPFAM" id="SSF52540">
    <property type="entry name" value="P-loop containing nucleoside triphosphate hydrolases"/>
    <property type="match status" value="1"/>
</dbReference>
<evidence type="ECO:0000256" key="4">
    <source>
        <dbReference type="ARBA" id="ARBA00022917"/>
    </source>
</evidence>
<organism evidence="10 11">
    <name type="scientific">Orlajensenia leifsoniae</name>
    <dbReference type="NCBI Taxonomy" id="2561933"/>
    <lineage>
        <taxon>Bacteria</taxon>
        <taxon>Bacillati</taxon>
        <taxon>Actinomycetota</taxon>
        <taxon>Actinomycetes</taxon>
        <taxon>Micrococcales</taxon>
        <taxon>Microbacteriaceae</taxon>
        <taxon>Orlajensenia</taxon>
    </lineage>
</organism>
<evidence type="ECO:0000259" key="9">
    <source>
        <dbReference type="PROSITE" id="PS51722"/>
    </source>
</evidence>
<dbReference type="InterPro" id="IPR041095">
    <property type="entry name" value="EFG_II"/>
</dbReference>
<dbReference type="InterPro" id="IPR031157">
    <property type="entry name" value="G_TR_CS"/>
</dbReference>
<comment type="function">
    <text evidence="6 7">Catalyzes the GTP-dependent ribosomal translocation step during translation elongation. During this step, the ribosome changes from the pre-translocational (PRE) to the post-translocational (POST) state as the newly formed A-site-bound peptidyl-tRNA and P-site-bound deacylated tRNA move to the P and E sites, respectively. Catalyzes the coordinated movement of the two tRNA molecules, the mRNA and conformational changes in the ribosome.</text>
</comment>
<dbReference type="FunFam" id="3.40.50.300:FF:000029">
    <property type="entry name" value="Elongation factor G"/>
    <property type="match status" value="1"/>
</dbReference>
<name>A0A4Y9R688_9MICO</name>
<dbReference type="Pfam" id="PF03764">
    <property type="entry name" value="EFG_IV"/>
    <property type="match status" value="1"/>
</dbReference>
<gene>
    <name evidence="7 10" type="primary">fusA</name>
    <name evidence="10" type="ORF">E4M00_02680</name>
</gene>
<dbReference type="Proteomes" id="UP000298127">
    <property type="component" value="Unassembled WGS sequence"/>
</dbReference>
<dbReference type="InterPro" id="IPR014721">
    <property type="entry name" value="Ribsml_uS5_D2-typ_fold_subgr"/>
</dbReference>
<dbReference type="InterPro" id="IPR047872">
    <property type="entry name" value="EFG_IV"/>
</dbReference>
<dbReference type="InterPro" id="IPR005225">
    <property type="entry name" value="Small_GTP-bd"/>
</dbReference>
<dbReference type="InterPro" id="IPR009022">
    <property type="entry name" value="EFG_III"/>
</dbReference>
<evidence type="ECO:0000256" key="3">
    <source>
        <dbReference type="ARBA" id="ARBA00022768"/>
    </source>
</evidence>
<keyword evidence="3 7" id="KW-0251">Elongation factor</keyword>
<dbReference type="Pfam" id="PF00009">
    <property type="entry name" value="GTP_EFTU"/>
    <property type="match status" value="1"/>
</dbReference>
<dbReference type="AlphaFoldDB" id="A0A4Y9R688"/>
<keyword evidence="2 7" id="KW-0547">Nucleotide-binding</keyword>
<feature type="domain" description="Tr-type G" evidence="9">
    <location>
        <begin position="10"/>
        <end position="290"/>
    </location>
</feature>
<dbReference type="SUPFAM" id="SSF54980">
    <property type="entry name" value="EF-G C-terminal domain-like"/>
    <property type="match status" value="2"/>
</dbReference>